<organism evidence="6 7">
    <name type="scientific">Arthrobacter echini</name>
    <dbReference type="NCBI Taxonomy" id="1529066"/>
    <lineage>
        <taxon>Bacteria</taxon>
        <taxon>Bacillati</taxon>
        <taxon>Actinomycetota</taxon>
        <taxon>Actinomycetes</taxon>
        <taxon>Micrococcales</taxon>
        <taxon>Micrococcaceae</taxon>
        <taxon>Arthrobacter</taxon>
    </lineage>
</organism>
<feature type="transmembrane region" description="Helical" evidence="5">
    <location>
        <begin position="395"/>
        <end position="411"/>
    </location>
</feature>
<dbReference type="Proteomes" id="UP000323410">
    <property type="component" value="Unassembled WGS sequence"/>
</dbReference>
<accession>A0A5D0XPY8</accession>
<reference evidence="6 7" key="1">
    <citation type="submission" date="2019-08" db="EMBL/GenBank/DDBJ databases">
        <title>Genone of Arthrobacter echini P9.</title>
        <authorList>
            <person name="Bowman J.P."/>
        </authorList>
    </citation>
    <scope>NUCLEOTIDE SEQUENCE [LARGE SCALE GENOMIC DNA]</scope>
    <source>
        <strain evidence="6 7">P9</strain>
    </source>
</reference>
<comment type="subcellular location">
    <subcellularLocation>
        <location evidence="1">Membrane</location>
        <topology evidence="1">Multi-pass membrane protein</topology>
    </subcellularLocation>
</comment>
<keyword evidence="7" id="KW-1185">Reference proteome</keyword>
<evidence type="ECO:0000256" key="4">
    <source>
        <dbReference type="ARBA" id="ARBA00023136"/>
    </source>
</evidence>
<evidence type="ECO:0000256" key="1">
    <source>
        <dbReference type="ARBA" id="ARBA00004141"/>
    </source>
</evidence>
<feature type="transmembrane region" description="Helical" evidence="5">
    <location>
        <begin position="117"/>
        <end position="135"/>
    </location>
</feature>
<evidence type="ECO:0000256" key="5">
    <source>
        <dbReference type="SAM" id="Phobius"/>
    </source>
</evidence>
<feature type="transmembrane region" description="Helical" evidence="5">
    <location>
        <begin position="87"/>
        <end position="111"/>
    </location>
</feature>
<feature type="transmembrane region" description="Helical" evidence="5">
    <location>
        <begin position="373"/>
        <end position="389"/>
    </location>
</feature>
<sequence length="419" mass="41378">MSLPPEARQPLGGFDATTVGVGSMVGAGAFVVFAPAGASAGAFLPLAVVVAGFVAYSNASAMALLADGLTDGAVDGREQLGPWTGFLAGWAQLTGRLAACAVVALTVGLYAAPGSETVAAIAAVVATTILALLGVTRSTLATRAIISLVIPVLAFAVVVGMTSPASSAATGGAMGASPGIGGVLQGAGLLVFAYAGYGRSATLGHGVREARRNIPAVVLGALGVTLGLYLLLSVSLLRSLGPIALAETAVPLRELIRGAADPGSAGVLGTVITGAAVLAGLGALVFLTAGLGRRTLALSLGGELPELFSRVSTRYRAPWISILGAAAVVVVLLLTVQLPTLIGCAAFGVLVHGAVVGVAALTVGERRWFAPRWLNAVGAAGCVALALALPWRSVLGMLTALAAGAALRGLSSRRRRGTG</sequence>
<evidence type="ECO:0000313" key="6">
    <source>
        <dbReference type="EMBL" id="TYC98674.1"/>
    </source>
</evidence>
<gene>
    <name evidence="6" type="ORF">FQ377_10225</name>
</gene>
<proteinExistence type="predicted"/>
<dbReference type="AlphaFoldDB" id="A0A5D0XPY8"/>
<feature type="transmembrane region" description="Helical" evidence="5">
    <location>
        <begin position="144"/>
        <end position="163"/>
    </location>
</feature>
<evidence type="ECO:0000256" key="3">
    <source>
        <dbReference type="ARBA" id="ARBA00022989"/>
    </source>
</evidence>
<protein>
    <submittedName>
        <fullName evidence="6">Amino acid permease</fullName>
    </submittedName>
</protein>
<feature type="transmembrane region" description="Helical" evidence="5">
    <location>
        <begin position="340"/>
        <end position="361"/>
    </location>
</feature>
<dbReference type="InterPro" id="IPR050367">
    <property type="entry name" value="APC_superfamily"/>
</dbReference>
<dbReference type="PANTHER" id="PTHR42770">
    <property type="entry name" value="AMINO ACID TRANSPORTER-RELATED"/>
    <property type="match status" value="1"/>
</dbReference>
<feature type="transmembrane region" description="Helical" evidence="5">
    <location>
        <begin position="216"/>
        <end position="237"/>
    </location>
</feature>
<feature type="transmembrane region" description="Helical" evidence="5">
    <location>
        <begin position="265"/>
        <end position="287"/>
    </location>
</feature>
<feature type="transmembrane region" description="Helical" evidence="5">
    <location>
        <begin position="42"/>
        <end position="66"/>
    </location>
</feature>
<evidence type="ECO:0000256" key="2">
    <source>
        <dbReference type="ARBA" id="ARBA00022692"/>
    </source>
</evidence>
<feature type="transmembrane region" description="Helical" evidence="5">
    <location>
        <begin position="12"/>
        <end position="36"/>
    </location>
</feature>
<dbReference type="PANTHER" id="PTHR42770:SF7">
    <property type="entry name" value="MEMBRANE PROTEIN"/>
    <property type="match status" value="1"/>
</dbReference>
<dbReference type="RefSeq" id="WP_148601151.1">
    <property type="nucleotide sequence ID" value="NZ_VSLD01000004.1"/>
</dbReference>
<comment type="caution">
    <text evidence="6">The sequence shown here is derived from an EMBL/GenBank/DDBJ whole genome shotgun (WGS) entry which is preliminary data.</text>
</comment>
<keyword evidence="2 5" id="KW-0812">Transmembrane</keyword>
<feature type="transmembrane region" description="Helical" evidence="5">
    <location>
        <begin position="175"/>
        <end position="195"/>
    </location>
</feature>
<name>A0A5D0XPY8_9MICC</name>
<dbReference type="PIRSF" id="PIRSF006060">
    <property type="entry name" value="AA_transporter"/>
    <property type="match status" value="1"/>
</dbReference>
<dbReference type="Gene3D" id="1.20.1740.10">
    <property type="entry name" value="Amino acid/polyamine transporter I"/>
    <property type="match status" value="1"/>
</dbReference>
<keyword evidence="3 5" id="KW-1133">Transmembrane helix</keyword>
<evidence type="ECO:0000313" key="7">
    <source>
        <dbReference type="Proteomes" id="UP000323410"/>
    </source>
</evidence>
<dbReference type="EMBL" id="VSLD01000004">
    <property type="protein sequence ID" value="TYC98674.1"/>
    <property type="molecule type" value="Genomic_DNA"/>
</dbReference>
<feature type="transmembrane region" description="Helical" evidence="5">
    <location>
        <begin position="317"/>
        <end position="334"/>
    </location>
</feature>
<keyword evidence="4 5" id="KW-0472">Membrane</keyword>
<dbReference type="OrthoDB" id="259687at2"/>
<dbReference type="GO" id="GO:0016020">
    <property type="term" value="C:membrane"/>
    <property type="evidence" value="ECO:0007669"/>
    <property type="project" value="UniProtKB-SubCell"/>
</dbReference>